<name>A0A0A8XNI8_ARUDO</name>
<evidence type="ECO:0000313" key="1">
    <source>
        <dbReference type="EMBL" id="JAD14999.1"/>
    </source>
</evidence>
<proteinExistence type="predicted"/>
<organism evidence="1">
    <name type="scientific">Arundo donax</name>
    <name type="common">Giant reed</name>
    <name type="synonym">Donax arundinaceus</name>
    <dbReference type="NCBI Taxonomy" id="35708"/>
    <lineage>
        <taxon>Eukaryota</taxon>
        <taxon>Viridiplantae</taxon>
        <taxon>Streptophyta</taxon>
        <taxon>Embryophyta</taxon>
        <taxon>Tracheophyta</taxon>
        <taxon>Spermatophyta</taxon>
        <taxon>Magnoliopsida</taxon>
        <taxon>Liliopsida</taxon>
        <taxon>Poales</taxon>
        <taxon>Poaceae</taxon>
        <taxon>PACMAD clade</taxon>
        <taxon>Arundinoideae</taxon>
        <taxon>Arundineae</taxon>
        <taxon>Arundo</taxon>
    </lineage>
</organism>
<reference evidence="1" key="1">
    <citation type="submission" date="2014-09" db="EMBL/GenBank/DDBJ databases">
        <authorList>
            <person name="Magalhaes I.L.F."/>
            <person name="Oliveira U."/>
            <person name="Santos F.R."/>
            <person name="Vidigal T.H.D.A."/>
            <person name="Brescovit A.D."/>
            <person name="Santos A.J."/>
        </authorList>
    </citation>
    <scope>NUCLEOTIDE SEQUENCE</scope>
    <source>
        <tissue evidence="1">Shoot tissue taken approximately 20 cm above the soil surface</tissue>
    </source>
</reference>
<reference evidence="1" key="2">
    <citation type="journal article" date="2015" name="Data Brief">
        <title>Shoot transcriptome of the giant reed, Arundo donax.</title>
        <authorList>
            <person name="Barrero R.A."/>
            <person name="Guerrero F.D."/>
            <person name="Moolhuijzen P."/>
            <person name="Goolsby J.A."/>
            <person name="Tidwell J."/>
            <person name="Bellgard S.E."/>
            <person name="Bellgard M.I."/>
        </authorList>
    </citation>
    <scope>NUCLEOTIDE SEQUENCE</scope>
    <source>
        <tissue evidence="1">Shoot tissue taken approximately 20 cm above the soil surface</tissue>
    </source>
</reference>
<dbReference type="EMBL" id="GBRH01282896">
    <property type="protein sequence ID" value="JAD14999.1"/>
    <property type="molecule type" value="Transcribed_RNA"/>
</dbReference>
<accession>A0A0A8XNI8</accession>
<sequence>MHRILHARECYG</sequence>
<protein>
    <submittedName>
        <fullName evidence="1">Uncharacterized protein</fullName>
    </submittedName>
</protein>